<organism evidence="1 2">
    <name type="scientific">Flavobacterium branchiophilum (strain FL-15)</name>
    <dbReference type="NCBI Taxonomy" id="1034807"/>
    <lineage>
        <taxon>Bacteria</taxon>
        <taxon>Pseudomonadati</taxon>
        <taxon>Bacteroidota</taxon>
        <taxon>Flavobacteriia</taxon>
        <taxon>Flavobacteriales</taxon>
        <taxon>Flavobacteriaceae</taxon>
        <taxon>Flavobacterium</taxon>
    </lineage>
</organism>
<keyword evidence="2" id="KW-1185">Reference proteome</keyword>
<dbReference type="Proteomes" id="UP000009186">
    <property type="component" value="Chromosome"/>
</dbReference>
<dbReference type="AlphaFoldDB" id="G2Z5P6"/>
<dbReference type="KEGG" id="fbr:FBFL15_2883"/>
<reference evidence="1 2" key="1">
    <citation type="journal article" date="2011" name="Appl. Environ. Microbiol.">
        <title>Complete genome sequence of the fish pathogen Flavobacterium branchiophilum.</title>
        <authorList>
            <consortium name="1:IP"/>
            <consortium name="Microbial Evolutionary Genomics,F-75015 Paris"/>
            <consortium name="France 2:CNRS"/>
            <consortium name="URA2171"/>
            <consortium name="F-75015 Paris,France 3:Unite de Virologie et Immunologie Mol."/>
            <consortium name="INRA,78352 Jouy en Josas Cedex"/>
            <consortium name="France. 4:Unite de Mathemathique"/>
            <consortium name="Informatique et Genome,INRA"/>
            <consortium name="78352 Jouy en Josas Cedex"/>
            <consortium name="France. 5:CEA/Genoscope"/>
            <consortium name="Evry"/>
            <consortium name="France"/>
            <person name="Touchon M."/>
            <person name="Barbier P."/>
            <person name="Bernardet J.F."/>
            <person name="Loux V."/>
            <person name="Vacherie B."/>
            <person name="Barbe V."/>
            <person name="Rocha E.P."/>
            <person name="Duchaud E."/>
        </authorList>
    </citation>
    <scope>NUCLEOTIDE SEQUENCE [LARGE SCALE GENOMIC DNA]</scope>
    <source>
        <strain evidence="1 2">FL-15</strain>
    </source>
</reference>
<dbReference type="RefSeq" id="WP_014085293.1">
    <property type="nucleotide sequence ID" value="NC_016001.1"/>
</dbReference>
<sequence length="183" mass="21696">MKKVNIQFYSTIDENILFIKNLFELNEYKILLRIDEPKLNIIITSENIENIKELLFENNLKYWSTEVYFSKSKFNIDQPFNVFSDFNTNSMFLKIGKQDNTSLEESWLATSLKFDDEELLKRFVKIGNELKKNTSCGGYYNEGNWKKGKFDKLIRYTEGALKFNQQGGLVYQFNPKINFILEK</sequence>
<accession>G2Z5P6</accession>
<name>G2Z5P6_FLABF</name>
<dbReference type="HOGENOM" id="CLU_1473116_0_0_10"/>
<protein>
    <submittedName>
        <fullName evidence="1">Uncharacterized protein</fullName>
    </submittedName>
</protein>
<evidence type="ECO:0000313" key="2">
    <source>
        <dbReference type="Proteomes" id="UP000009186"/>
    </source>
</evidence>
<gene>
    <name evidence="1" type="ordered locus">FBFL15_2883</name>
</gene>
<dbReference type="EMBL" id="FQ859183">
    <property type="protein sequence ID" value="CCB70844.1"/>
    <property type="molecule type" value="Genomic_DNA"/>
</dbReference>
<evidence type="ECO:0000313" key="1">
    <source>
        <dbReference type="EMBL" id="CCB70844.1"/>
    </source>
</evidence>
<proteinExistence type="predicted"/>